<feature type="transmembrane region" description="Helical" evidence="1">
    <location>
        <begin position="230"/>
        <end position="251"/>
    </location>
</feature>
<feature type="transmembrane region" description="Helical" evidence="1">
    <location>
        <begin position="12"/>
        <end position="32"/>
    </location>
</feature>
<reference evidence="2" key="1">
    <citation type="journal article" date="2014" name="Int. J. Syst. Evol. Microbiol.">
        <title>Complete genome of a new Firmicutes species belonging to the dominant human colonic microbiota ('Ruminococcus bicirculans') reveals two chromosomes and a selective capacity to utilize plant glucans.</title>
        <authorList>
            <consortium name="NISC Comparative Sequencing Program"/>
            <person name="Wegmann U."/>
            <person name="Louis P."/>
            <person name="Goesmann A."/>
            <person name="Henrissat B."/>
            <person name="Duncan S.H."/>
            <person name="Flint H.J."/>
        </authorList>
    </citation>
    <scope>NUCLEOTIDE SEQUENCE</scope>
    <source>
        <strain evidence="2">NBRC 105830</strain>
    </source>
</reference>
<evidence type="ECO:0008006" key="5">
    <source>
        <dbReference type="Google" id="ProtNLM"/>
    </source>
</evidence>
<proteinExistence type="predicted"/>
<feature type="transmembrane region" description="Helical" evidence="1">
    <location>
        <begin position="134"/>
        <end position="152"/>
    </location>
</feature>
<evidence type="ECO:0000313" key="2">
    <source>
        <dbReference type="EMBL" id="GMA19701.1"/>
    </source>
</evidence>
<accession>A0ABQ6HMS5</accession>
<reference evidence="4" key="2">
    <citation type="journal article" date="2019" name="Int. J. Syst. Evol. Microbiol.">
        <title>The Global Catalogue of Microorganisms (GCM) 10K type strain sequencing project: providing services to taxonomists for standard genome sequencing and annotation.</title>
        <authorList>
            <consortium name="The Broad Institute Genomics Platform"/>
            <consortium name="The Broad Institute Genome Sequencing Center for Infectious Disease"/>
            <person name="Wu L."/>
            <person name="Ma J."/>
        </authorList>
    </citation>
    <scope>NUCLEOTIDE SEQUENCE [LARGE SCALE GENOMIC DNA]</scope>
    <source>
        <strain evidence="4">NBRC 105830</strain>
    </source>
</reference>
<dbReference type="EMBL" id="BSUJ01000001">
    <property type="protein sequence ID" value="GMA19701.1"/>
    <property type="molecule type" value="Genomic_DNA"/>
</dbReference>
<feature type="transmembrane region" description="Helical" evidence="1">
    <location>
        <begin position="263"/>
        <end position="283"/>
    </location>
</feature>
<reference evidence="2" key="3">
    <citation type="submission" date="2023-02" db="EMBL/GenBank/DDBJ databases">
        <authorList>
            <person name="Sun Q."/>
            <person name="Mori K."/>
        </authorList>
    </citation>
    <scope>NUCLEOTIDE SEQUENCE</scope>
    <source>
        <strain evidence="2">NBRC 105830</strain>
    </source>
</reference>
<protein>
    <recommendedName>
        <fullName evidence="5">Glycosyltransferase RgtA/B/C/D-like domain-containing protein</fullName>
    </recommendedName>
</protein>
<dbReference type="Proteomes" id="UP001157109">
    <property type="component" value="Unassembled WGS sequence"/>
</dbReference>
<dbReference type="RefSeq" id="WP_284284467.1">
    <property type="nucleotide sequence ID" value="NZ_BSUJ01000001.1"/>
</dbReference>
<feature type="transmembrane region" description="Helical" evidence="1">
    <location>
        <begin position="89"/>
        <end position="106"/>
    </location>
</feature>
<dbReference type="EMBL" id="BSUJ01000002">
    <property type="protein sequence ID" value="GMA21966.1"/>
    <property type="molecule type" value="Genomic_DNA"/>
</dbReference>
<keyword evidence="4" id="KW-1185">Reference proteome</keyword>
<name>A0ABQ6HMS5_9MICO</name>
<gene>
    <name evidence="2" type="ORF">GCM10025862_17220</name>
    <name evidence="3" type="ORF">GCM10025862_39870</name>
</gene>
<evidence type="ECO:0000313" key="4">
    <source>
        <dbReference type="Proteomes" id="UP001157109"/>
    </source>
</evidence>
<organism evidence="2 4">
    <name type="scientific">Arsenicicoccus piscis</name>
    <dbReference type="NCBI Taxonomy" id="673954"/>
    <lineage>
        <taxon>Bacteria</taxon>
        <taxon>Bacillati</taxon>
        <taxon>Actinomycetota</taxon>
        <taxon>Actinomycetes</taxon>
        <taxon>Micrococcales</taxon>
        <taxon>Intrasporangiaceae</taxon>
        <taxon>Arsenicicoccus</taxon>
    </lineage>
</organism>
<evidence type="ECO:0000256" key="1">
    <source>
        <dbReference type="SAM" id="Phobius"/>
    </source>
</evidence>
<feature type="transmembrane region" description="Helical" evidence="1">
    <location>
        <begin position="164"/>
        <end position="190"/>
    </location>
</feature>
<comment type="caution">
    <text evidence="2">The sequence shown here is derived from an EMBL/GenBank/DDBJ whole genome shotgun (WGS) entry which is preliminary data.</text>
</comment>
<keyword evidence="1" id="KW-1133">Transmembrane helix</keyword>
<feature type="transmembrane region" description="Helical" evidence="1">
    <location>
        <begin position="196"/>
        <end position="218"/>
    </location>
</feature>
<keyword evidence="1" id="KW-0472">Membrane</keyword>
<keyword evidence="1" id="KW-0812">Transmembrane</keyword>
<evidence type="ECO:0000313" key="3">
    <source>
        <dbReference type="EMBL" id="GMA21966.1"/>
    </source>
</evidence>
<sequence length="307" mass="30902">MTVPALARSATEWRAFLTGCLVSIAVTTWWLWPALGRGQLLYRDFVQVPDPALGPATLGLTGSAPRAVPLDAVTALLAPVVPTGVQQQVLLVASLLAGGCGVAFLVRRHGAAAAGTAAAVASWSAYAAERLLVGQPPTLLGVAMVPWLLAAARTSSSCSRRVLLVVLAALPAALTPFGGLLAVVVVLLAARTGRDRAVLAVVGVCWCLPFVVAAVLGSTGAGDGTGAAAFAVRAAGVAGVLDVLTGAGIWSTAATPASRADPSALLAGSLLLAGAVICLAPRLPRWQERDGRQVRGLLALAALGPRS</sequence>